<organism evidence="1 2">
    <name type="scientific">Rhizophlyctis rosea</name>
    <dbReference type="NCBI Taxonomy" id="64517"/>
    <lineage>
        <taxon>Eukaryota</taxon>
        <taxon>Fungi</taxon>
        <taxon>Fungi incertae sedis</taxon>
        <taxon>Chytridiomycota</taxon>
        <taxon>Chytridiomycota incertae sedis</taxon>
        <taxon>Chytridiomycetes</taxon>
        <taxon>Rhizophlyctidales</taxon>
        <taxon>Rhizophlyctidaceae</taxon>
        <taxon>Rhizophlyctis</taxon>
    </lineage>
</organism>
<sequence length="332" mass="37370">MGRVDVLEQIEAEGLGTFAYCAGNKCRWKVAIRLGVIMRKRVVVEYALMGFPAPVPYSPRDGHTLRTALRSAPDMCRYFGNAGVLDLGATSIAAGTDDVPMLRILIKHGAVWDERRYTLSTAIQYDAEDTTNYLLRHDPTLETFAALSAAYYDNVHFLQTRLDARRRGISAFVIRRILEEAAYRGNNATIRRLLQPGNRDLIRNIRTTKAQALRWAVTGQTLAFVPSLVESDEDIIDILKLIVSRGKGGCLGVMLRWIENLNSTFRVLNPYQVPIQDLVLRAIDRHQNNPRGMAEIIPVLWQHVSEAESVALRTDVEVGWLVSGSLWLARFH</sequence>
<evidence type="ECO:0008006" key="3">
    <source>
        <dbReference type="Google" id="ProtNLM"/>
    </source>
</evidence>
<dbReference type="SUPFAM" id="SSF48403">
    <property type="entry name" value="Ankyrin repeat"/>
    <property type="match status" value="1"/>
</dbReference>
<dbReference type="EMBL" id="JADGJD010000591">
    <property type="protein sequence ID" value="KAJ3049814.1"/>
    <property type="molecule type" value="Genomic_DNA"/>
</dbReference>
<dbReference type="Gene3D" id="1.25.40.20">
    <property type="entry name" value="Ankyrin repeat-containing domain"/>
    <property type="match status" value="1"/>
</dbReference>
<comment type="caution">
    <text evidence="1">The sequence shown here is derived from an EMBL/GenBank/DDBJ whole genome shotgun (WGS) entry which is preliminary data.</text>
</comment>
<dbReference type="InterPro" id="IPR036770">
    <property type="entry name" value="Ankyrin_rpt-contain_sf"/>
</dbReference>
<dbReference type="Proteomes" id="UP001212841">
    <property type="component" value="Unassembled WGS sequence"/>
</dbReference>
<gene>
    <name evidence="1" type="ORF">HK097_009200</name>
</gene>
<dbReference type="AlphaFoldDB" id="A0AAD5X3E6"/>
<accession>A0AAD5X3E6</accession>
<reference evidence="1" key="1">
    <citation type="submission" date="2020-05" db="EMBL/GenBank/DDBJ databases">
        <title>Phylogenomic resolution of chytrid fungi.</title>
        <authorList>
            <person name="Stajich J.E."/>
            <person name="Amses K."/>
            <person name="Simmons R."/>
            <person name="Seto K."/>
            <person name="Myers J."/>
            <person name="Bonds A."/>
            <person name="Quandt C.A."/>
            <person name="Barry K."/>
            <person name="Liu P."/>
            <person name="Grigoriev I."/>
            <person name="Longcore J.E."/>
            <person name="James T.Y."/>
        </authorList>
    </citation>
    <scope>NUCLEOTIDE SEQUENCE</scope>
    <source>
        <strain evidence="1">JEL0318</strain>
    </source>
</reference>
<proteinExistence type="predicted"/>
<name>A0AAD5X3E6_9FUNG</name>
<evidence type="ECO:0000313" key="2">
    <source>
        <dbReference type="Proteomes" id="UP001212841"/>
    </source>
</evidence>
<protein>
    <recommendedName>
        <fullName evidence="3">Ankyrin repeat protein</fullName>
    </recommendedName>
</protein>
<keyword evidence="2" id="KW-1185">Reference proteome</keyword>
<evidence type="ECO:0000313" key="1">
    <source>
        <dbReference type="EMBL" id="KAJ3049814.1"/>
    </source>
</evidence>